<dbReference type="GO" id="GO:0042555">
    <property type="term" value="C:MCM complex"/>
    <property type="evidence" value="ECO:0007669"/>
    <property type="project" value="TreeGrafter"/>
</dbReference>
<feature type="domain" description="MCM AAA-lid" evidence="1">
    <location>
        <begin position="100"/>
        <end position="188"/>
    </location>
</feature>
<reference evidence="2" key="1">
    <citation type="submission" date="2021-01" db="EMBL/GenBank/DDBJ databases">
        <authorList>
            <person name="Corre E."/>
            <person name="Pelletier E."/>
            <person name="Niang G."/>
            <person name="Scheremetjew M."/>
            <person name="Finn R."/>
            <person name="Kale V."/>
            <person name="Holt S."/>
            <person name="Cochrane G."/>
            <person name="Meng A."/>
            <person name="Brown T."/>
            <person name="Cohen L."/>
        </authorList>
    </citation>
    <scope>NUCLEOTIDE SEQUENCE</scope>
    <source>
        <strain evidence="2">CCAP979/52</strain>
    </source>
</reference>
<dbReference type="EMBL" id="HBEZ01017017">
    <property type="protein sequence ID" value="CAD8631744.1"/>
    <property type="molecule type" value="Transcribed_RNA"/>
</dbReference>
<dbReference type="GO" id="GO:0003697">
    <property type="term" value="F:single-stranded DNA binding"/>
    <property type="evidence" value="ECO:0007669"/>
    <property type="project" value="TreeGrafter"/>
</dbReference>
<dbReference type="PANTHER" id="PTHR11630:SF43">
    <property type="entry name" value="DNA REPLICATION LICENSING FACTOR MCM6"/>
    <property type="match status" value="1"/>
</dbReference>
<dbReference type="GO" id="GO:0000727">
    <property type="term" value="P:double-strand break repair via break-induced replication"/>
    <property type="evidence" value="ECO:0007669"/>
    <property type="project" value="TreeGrafter"/>
</dbReference>
<protein>
    <recommendedName>
        <fullName evidence="1">MCM AAA-lid domain-containing protein</fullName>
    </recommendedName>
</protein>
<name>A0A7S0QDB1_9CRYP</name>
<gene>
    <name evidence="2" type="ORF">CCUR1050_LOCUS9424</name>
</gene>
<evidence type="ECO:0000259" key="1">
    <source>
        <dbReference type="Pfam" id="PF17855"/>
    </source>
</evidence>
<dbReference type="InterPro" id="IPR031327">
    <property type="entry name" value="MCM"/>
</dbReference>
<dbReference type="Gene3D" id="3.40.50.300">
    <property type="entry name" value="P-loop containing nucleotide triphosphate hydrolases"/>
    <property type="match status" value="1"/>
</dbReference>
<proteinExistence type="predicted"/>
<dbReference type="GO" id="GO:0005634">
    <property type="term" value="C:nucleus"/>
    <property type="evidence" value="ECO:0007669"/>
    <property type="project" value="TreeGrafter"/>
</dbReference>
<sequence>MIKDQTYYNETENRLNQKSIKYSLICSTSRKFFQNTILHSNNNLFNSGFRIFSEFDLFFCLNKPSLFNDNCDLIYQSSSRNITEILKINSFNQQKSSFVILRRYIEFVRKNFNPTMSKNAKELLKKVYTHLRMMQKNTKVSKISVFTRINLNKLETIIRVSESISKMRMSNLIDCNDILDAVRIIQKAILTIDDF</sequence>
<evidence type="ECO:0000313" key="2">
    <source>
        <dbReference type="EMBL" id="CAD8631744.1"/>
    </source>
</evidence>
<dbReference type="Pfam" id="PF17855">
    <property type="entry name" value="MCM_lid"/>
    <property type="match status" value="1"/>
</dbReference>
<dbReference type="GO" id="GO:1902969">
    <property type="term" value="P:mitotic DNA replication"/>
    <property type="evidence" value="ECO:0007669"/>
    <property type="project" value="TreeGrafter"/>
</dbReference>
<dbReference type="GO" id="GO:0005524">
    <property type="term" value="F:ATP binding"/>
    <property type="evidence" value="ECO:0007669"/>
    <property type="project" value="InterPro"/>
</dbReference>
<dbReference type="InterPro" id="IPR027417">
    <property type="entry name" value="P-loop_NTPase"/>
</dbReference>
<dbReference type="InterPro" id="IPR041562">
    <property type="entry name" value="MCM_lid"/>
</dbReference>
<dbReference type="GO" id="GO:1990518">
    <property type="term" value="F:single-stranded 3'-5' DNA helicase activity"/>
    <property type="evidence" value="ECO:0007669"/>
    <property type="project" value="TreeGrafter"/>
</dbReference>
<accession>A0A7S0QDB1</accession>
<organism evidence="2">
    <name type="scientific">Cryptomonas curvata</name>
    <dbReference type="NCBI Taxonomy" id="233186"/>
    <lineage>
        <taxon>Eukaryota</taxon>
        <taxon>Cryptophyceae</taxon>
        <taxon>Cryptomonadales</taxon>
        <taxon>Cryptomonadaceae</taxon>
        <taxon>Cryptomonas</taxon>
    </lineage>
</organism>
<dbReference type="PANTHER" id="PTHR11630">
    <property type="entry name" value="DNA REPLICATION LICENSING FACTOR MCM FAMILY MEMBER"/>
    <property type="match status" value="1"/>
</dbReference>
<dbReference type="AlphaFoldDB" id="A0A7S0QDB1"/>